<dbReference type="EMBL" id="JAUDCL010000018">
    <property type="protein sequence ID" value="MDM8201647.1"/>
    <property type="molecule type" value="Genomic_DNA"/>
</dbReference>
<feature type="transmembrane region" description="Helical" evidence="7">
    <location>
        <begin position="66"/>
        <end position="86"/>
    </location>
</feature>
<feature type="domain" description="Major facilitator superfamily (MFS) profile" evidence="8">
    <location>
        <begin position="5"/>
        <end position="381"/>
    </location>
</feature>
<reference evidence="9 10" key="2">
    <citation type="submission" date="2023-06" db="EMBL/GenBank/DDBJ databases">
        <title>Identification and characterization of horizontal gene transfer across gut microbiota members of farm animals based on homology search.</title>
        <authorList>
            <person name="Schwarzerova J."/>
            <person name="Nykrynova M."/>
            <person name="Jureckova K."/>
            <person name="Cejkova D."/>
            <person name="Rychlik I."/>
        </authorList>
    </citation>
    <scope>NUCLEOTIDE SEQUENCE [LARGE SCALE GENOMIC DNA]</scope>
    <source>
        <strain evidence="9 10">ET340</strain>
    </source>
</reference>
<keyword evidence="3" id="KW-0813">Transport</keyword>
<dbReference type="SUPFAM" id="SSF103473">
    <property type="entry name" value="MFS general substrate transporter"/>
    <property type="match status" value="1"/>
</dbReference>
<dbReference type="PANTHER" id="PTHR23514">
    <property type="entry name" value="BYPASS OF STOP CODON PROTEIN 6"/>
    <property type="match status" value="1"/>
</dbReference>
<feature type="transmembrane region" description="Helical" evidence="7">
    <location>
        <begin position="211"/>
        <end position="234"/>
    </location>
</feature>
<comment type="similarity">
    <text evidence="2">Belongs to the major facilitator superfamily.</text>
</comment>
<feature type="transmembrane region" description="Helical" evidence="7">
    <location>
        <begin position="281"/>
        <end position="306"/>
    </location>
</feature>
<evidence type="ECO:0000256" key="3">
    <source>
        <dbReference type="ARBA" id="ARBA00022448"/>
    </source>
</evidence>
<organism evidence="9 10">
    <name type="scientific">Allofournierella massiliensis</name>
    <dbReference type="NCBI Taxonomy" id="1650663"/>
    <lineage>
        <taxon>Bacteria</taxon>
        <taxon>Bacillati</taxon>
        <taxon>Bacillota</taxon>
        <taxon>Clostridia</taxon>
        <taxon>Eubacteriales</taxon>
        <taxon>Oscillospiraceae</taxon>
        <taxon>Allofournierella</taxon>
    </lineage>
</organism>
<dbReference type="Proteomes" id="UP001529380">
    <property type="component" value="Unassembled WGS sequence"/>
</dbReference>
<evidence type="ECO:0000256" key="7">
    <source>
        <dbReference type="SAM" id="Phobius"/>
    </source>
</evidence>
<evidence type="ECO:0000259" key="8">
    <source>
        <dbReference type="PROSITE" id="PS50850"/>
    </source>
</evidence>
<feature type="transmembrane region" description="Helical" evidence="7">
    <location>
        <begin position="92"/>
        <end position="113"/>
    </location>
</feature>
<dbReference type="InterPro" id="IPR036259">
    <property type="entry name" value="MFS_trans_sf"/>
</dbReference>
<accession>A0ABT7URY1</accession>
<feature type="transmembrane region" description="Helical" evidence="7">
    <location>
        <begin position="125"/>
        <end position="144"/>
    </location>
</feature>
<dbReference type="InterPro" id="IPR020846">
    <property type="entry name" value="MFS_dom"/>
</dbReference>
<proteinExistence type="inferred from homology"/>
<keyword evidence="5 7" id="KW-1133">Transmembrane helix</keyword>
<comment type="caution">
    <text evidence="9">The sequence shown here is derived from an EMBL/GenBank/DDBJ whole genome shotgun (WGS) entry which is preliminary data.</text>
</comment>
<dbReference type="Gene3D" id="1.20.1250.20">
    <property type="entry name" value="MFS general substrate transporter like domains"/>
    <property type="match status" value="1"/>
</dbReference>
<feature type="transmembrane region" description="Helical" evidence="7">
    <location>
        <begin position="249"/>
        <end position="269"/>
    </location>
</feature>
<evidence type="ECO:0000256" key="5">
    <source>
        <dbReference type="ARBA" id="ARBA00022989"/>
    </source>
</evidence>
<evidence type="ECO:0000256" key="1">
    <source>
        <dbReference type="ARBA" id="ARBA00004651"/>
    </source>
</evidence>
<dbReference type="PROSITE" id="PS50850">
    <property type="entry name" value="MFS"/>
    <property type="match status" value="1"/>
</dbReference>
<comment type="subcellular location">
    <subcellularLocation>
        <location evidence="1">Cell membrane</location>
        <topology evidence="1">Multi-pass membrane protein</topology>
    </subcellularLocation>
</comment>
<keyword evidence="6 7" id="KW-0472">Membrane</keyword>
<reference evidence="9 10" key="3">
    <citation type="submission" date="2023-06" db="EMBL/GenBank/DDBJ databases">
        <authorList>
            <person name="Zeman M."/>
            <person name="Kubasova T."/>
            <person name="Jahodarova E."/>
            <person name="Nykrynova M."/>
            <person name="Rychlik I."/>
        </authorList>
    </citation>
    <scope>NUCLEOTIDE SEQUENCE [LARGE SCALE GENOMIC DNA]</scope>
    <source>
        <strain evidence="9 10">ET340</strain>
    </source>
</reference>
<keyword evidence="10" id="KW-1185">Reference proteome</keyword>
<protein>
    <submittedName>
        <fullName evidence="9">MFS transporter</fullName>
    </submittedName>
</protein>
<feature type="transmembrane region" description="Helical" evidence="7">
    <location>
        <begin position="38"/>
        <end position="59"/>
    </location>
</feature>
<keyword evidence="4 7" id="KW-0812">Transmembrane</keyword>
<dbReference type="Pfam" id="PF07690">
    <property type="entry name" value="MFS_1"/>
    <property type="match status" value="1"/>
</dbReference>
<evidence type="ECO:0000256" key="4">
    <source>
        <dbReference type="ARBA" id="ARBA00022692"/>
    </source>
</evidence>
<dbReference type="RefSeq" id="WP_289600151.1">
    <property type="nucleotide sequence ID" value="NZ_JAUDCL010000018.1"/>
</dbReference>
<feature type="transmembrane region" description="Helical" evidence="7">
    <location>
        <begin position="340"/>
        <end position="373"/>
    </location>
</feature>
<gene>
    <name evidence="9" type="ORF">QUW08_10155</name>
</gene>
<reference evidence="10" key="1">
    <citation type="submission" date="2023-06" db="EMBL/GenBank/DDBJ databases">
        <title>Identification and characterization of horizontal gene transfer across gut microbiota members of farm animals based on homology search.</title>
        <authorList>
            <person name="Zeman M."/>
            <person name="Kubasova T."/>
            <person name="Jahodarova E."/>
            <person name="Nykrynova M."/>
            <person name="Rychlik I."/>
        </authorList>
    </citation>
    <scope>NUCLEOTIDE SEQUENCE [LARGE SCALE GENOMIC DNA]</scope>
    <source>
        <strain evidence="10">ET340</strain>
    </source>
</reference>
<evidence type="ECO:0000256" key="2">
    <source>
        <dbReference type="ARBA" id="ARBA00008335"/>
    </source>
</evidence>
<feature type="transmembrane region" description="Helical" evidence="7">
    <location>
        <begin position="156"/>
        <end position="179"/>
    </location>
</feature>
<evidence type="ECO:0000313" key="10">
    <source>
        <dbReference type="Proteomes" id="UP001529380"/>
    </source>
</evidence>
<name>A0ABT7URY1_9FIRM</name>
<dbReference type="PANTHER" id="PTHR23514:SF3">
    <property type="entry name" value="BYPASS OF STOP CODON PROTEIN 6"/>
    <property type="match status" value="1"/>
</dbReference>
<evidence type="ECO:0000313" key="9">
    <source>
        <dbReference type="EMBL" id="MDM8201647.1"/>
    </source>
</evidence>
<dbReference type="InterPro" id="IPR051788">
    <property type="entry name" value="MFS_Transporter"/>
</dbReference>
<sequence length="388" mass="42258">MTTLLLLIIYIAFISLGIPDSLFGTAWPAIYSELTLPISYGSFVTIIISCGTIISSLLSSRLLARFGTGFICIFSTALTAIALLLFSFSNNFYLLCVCALPLGLGAGAIDIALNNYVALHYSAIHMSFLHCFYGVGVSASPYILSKIIGSQGNWRIGYQTAASIQFAILLLLIATITLWGKTKISVSSASVRHASALSFRTMVRMPGVKEICCMFITSCGIEYTCGNWCSTFLVENKNMPIANAAQVVMLYYIGLTLGRFCSGLLAVRLHSWKIIRLGQIVLGAGILLLFMPFLTTSVIGFFLIGFGNGPLFPNLNYLTPENFGENISQNVMGIQMAASYLGIMLAPAVFGILGQWIGVWLLPLFLICFYFVMLASHSRAKRFLQSNS</sequence>
<dbReference type="InterPro" id="IPR011701">
    <property type="entry name" value="MFS"/>
</dbReference>
<evidence type="ECO:0000256" key="6">
    <source>
        <dbReference type="ARBA" id="ARBA00023136"/>
    </source>
</evidence>